<dbReference type="GO" id="GO:0031956">
    <property type="term" value="F:medium-chain fatty acid-CoA ligase activity"/>
    <property type="evidence" value="ECO:0007669"/>
    <property type="project" value="TreeGrafter"/>
</dbReference>
<dbReference type="Pfam" id="PF13193">
    <property type="entry name" value="AMP-binding_C"/>
    <property type="match status" value="1"/>
</dbReference>
<dbReference type="InterPro" id="IPR020845">
    <property type="entry name" value="AMP-binding_CS"/>
</dbReference>
<dbReference type="InterPro" id="IPR000873">
    <property type="entry name" value="AMP-dep_synth/lig_dom"/>
</dbReference>
<comment type="similarity">
    <text evidence="1">Belongs to the ATP-dependent AMP-binding enzyme family.</text>
</comment>
<dbReference type="RefSeq" id="WP_118931516.1">
    <property type="nucleotide sequence ID" value="NZ_CP061008.1"/>
</dbReference>
<accession>A0A424WJT7</accession>
<dbReference type="PANTHER" id="PTHR43201:SF5">
    <property type="entry name" value="MEDIUM-CHAIN ACYL-COA LIGASE ACSF2, MITOCHONDRIAL"/>
    <property type="match status" value="1"/>
</dbReference>
<dbReference type="Pfam" id="PF00501">
    <property type="entry name" value="AMP-binding"/>
    <property type="match status" value="1"/>
</dbReference>
<evidence type="ECO:0000259" key="3">
    <source>
        <dbReference type="Pfam" id="PF00501"/>
    </source>
</evidence>
<organism evidence="5 6">
    <name type="scientific">Alcaligenes xylosoxydans xylosoxydans</name>
    <name type="common">Achromobacter xylosoxidans</name>
    <dbReference type="NCBI Taxonomy" id="85698"/>
    <lineage>
        <taxon>Bacteria</taxon>
        <taxon>Pseudomonadati</taxon>
        <taxon>Pseudomonadota</taxon>
        <taxon>Betaproteobacteria</taxon>
        <taxon>Burkholderiales</taxon>
        <taxon>Alcaligenaceae</taxon>
        <taxon>Achromobacter</taxon>
    </lineage>
</organism>
<name>A0A424WJT7_ALCXX</name>
<dbReference type="InterPro" id="IPR045851">
    <property type="entry name" value="AMP-bd_C_sf"/>
</dbReference>
<dbReference type="InterPro" id="IPR025110">
    <property type="entry name" value="AMP-bd_C"/>
</dbReference>
<evidence type="ECO:0000256" key="2">
    <source>
        <dbReference type="ARBA" id="ARBA00022598"/>
    </source>
</evidence>
<dbReference type="InterPro" id="IPR042099">
    <property type="entry name" value="ANL_N_sf"/>
</dbReference>
<dbReference type="Gene3D" id="3.40.50.12780">
    <property type="entry name" value="N-terminal domain of ligase-like"/>
    <property type="match status" value="1"/>
</dbReference>
<keyword evidence="2 5" id="KW-0436">Ligase</keyword>
<proteinExistence type="inferred from homology"/>
<dbReference type="PANTHER" id="PTHR43201">
    <property type="entry name" value="ACYL-COA SYNTHETASE"/>
    <property type="match status" value="1"/>
</dbReference>
<gene>
    <name evidence="5" type="ORF">DY367_01960</name>
</gene>
<dbReference type="GO" id="GO:0006631">
    <property type="term" value="P:fatty acid metabolic process"/>
    <property type="evidence" value="ECO:0007669"/>
    <property type="project" value="TreeGrafter"/>
</dbReference>
<dbReference type="SUPFAM" id="SSF56801">
    <property type="entry name" value="Acetyl-CoA synthetase-like"/>
    <property type="match status" value="1"/>
</dbReference>
<comment type="caution">
    <text evidence="5">The sequence shown here is derived from an EMBL/GenBank/DDBJ whole genome shotgun (WGS) entry which is preliminary data.</text>
</comment>
<dbReference type="OrthoDB" id="9766486at2"/>
<dbReference type="PROSITE" id="PS00455">
    <property type="entry name" value="AMP_BINDING"/>
    <property type="match status" value="1"/>
</dbReference>
<dbReference type="Gene3D" id="3.30.300.30">
    <property type="match status" value="1"/>
</dbReference>
<dbReference type="AlphaFoldDB" id="A0A424WJT7"/>
<sequence>MESEAPHDDSLPPSWDAVSGKTLRQLLELRARQQPHRVALSAQSIQGFRDRLTYAQLALFSRRMGGWLRAIGIESGDRVAIYLANDAGREAILTALGCFAIGAVAVPMNTRAADDDLVHALDLVTPALVVCGTASAARLQRLTRTRQVHIDAPANAANAWQDPLHGTDAGLSAAVGPDPDSPACLLFTSGTTSRSKAVIHSHRSMIAAGFAVGQAVGLGAGDLYQGAFPFFTSSCLNLGCMSSWVHGAGFVLEHLPGNADRLRLAESEQSTVYHGVPAVIQYMLDECERGTYALGRLRRIAYGGAPMPVAAIERIAQAWPWVDQMQIWGMTESGPAGASLPPHWLPAKAGMIGAAMPNCELRAVDENGQAVPPGEPGELCFRGPSMAQGYFENPQESANTFRNGWLHTGDIVVQDEDGLFRFVDRSKDVINRGGLKVSSAAIENALQRLPQIQEVAVIPFPHPKLGEEAAACIVFRPGAALDSERLEAHCVQWLADYAVPRHWFILESLPRNPMGKVLKRDLPALIARRAPATDGSPCEPQ</sequence>
<protein>
    <submittedName>
        <fullName evidence="5">Long-chain fatty acid--CoA ligase</fullName>
    </submittedName>
</protein>
<evidence type="ECO:0000313" key="5">
    <source>
        <dbReference type="EMBL" id="RPJ93544.1"/>
    </source>
</evidence>
<feature type="domain" description="AMP-dependent synthetase/ligase" evidence="3">
    <location>
        <begin position="28"/>
        <end position="391"/>
    </location>
</feature>
<evidence type="ECO:0000313" key="6">
    <source>
        <dbReference type="Proteomes" id="UP000285324"/>
    </source>
</evidence>
<dbReference type="Proteomes" id="UP000285324">
    <property type="component" value="Unassembled WGS sequence"/>
</dbReference>
<evidence type="ECO:0000259" key="4">
    <source>
        <dbReference type="Pfam" id="PF13193"/>
    </source>
</evidence>
<evidence type="ECO:0000256" key="1">
    <source>
        <dbReference type="ARBA" id="ARBA00006432"/>
    </source>
</evidence>
<reference evidence="5 6" key="1">
    <citation type="submission" date="2018-08" db="EMBL/GenBank/DDBJ databases">
        <title>Achromobacter xylosoxidans Genome sequencing and assembly.</title>
        <authorList>
            <person name="Wang R."/>
            <person name="Rensing C."/>
            <person name="Li Y."/>
        </authorList>
    </citation>
    <scope>NUCLEOTIDE SEQUENCE [LARGE SCALE GENOMIC DNA]</scope>
    <source>
        <strain evidence="5 6">GD003A</strain>
    </source>
</reference>
<feature type="domain" description="AMP-binding enzyme C-terminal" evidence="4">
    <location>
        <begin position="442"/>
        <end position="516"/>
    </location>
</feature>
<dbReference type="EMBL" id="QVXO01000002">
    <property type="protein sequence ID" value="RPJ93544.1"/>
    <property type="molecule type" value="Genomic_DNA"/>
</dbReference>